<gene>
    <name evidence="3" type="ORF">ACH5RR_030593</name>
</gene>
<proteinExistence type="predicted"/>
<accession>A0ABD2YY97</accession>
<evidence type="ECO:0000256" key="1">
    <source>
        <dbReference type="SAM" id="MobiDB-lite"/>
    </source>
</evidence>
<organism evidence="3 4">
    <name type="scientific">Cinchona calisaya</name>
    <dbReference type="NCBI Taxonomy" id="153742"/>
    <lineage>
        <taxon>Eukaryota</taxon>
        <taxon>Viridiplantae</taxon>
        <taxon>Streptophyta</taxon>
        <taxon>Embryophyta</taxon>
        <taxon>Tracheophyta</taxon>
        <taxon>Spermatophyta</taxon>
        <taxon>Magnoliopsida</taxon>
        <taxon>eudicotyledons</taxon>
        <taxon>Gunneridae</taxon>
        <taxon>Pentapetalae</taxon>
        <taxon>asterids</taxon>
        <taxon>lamiids</taxon>
        <taxon>Gentianales</taxon>
        <taxon>Rubiaceae</taxon>
        <taxon>Cinchonoideae</taxon>
        <taxon>Cinchoneae</taxon>
        <taxon>Cinchona</taxon>
    </lineage>
</organism>
<dbReference type="Proteomes" id="UP001630127">
    <property type="component" value="Unassembled WGS sequence"/>
</dbReference>
<comment type="caution">
    <text evidence="3">The sequence shown here is derived from an EMBL/GenBank/DDBJ whole genome shotgun (WGS) entry which is preliminary data.</text>
</comment>
<dbReference type="EMBL" id="JBJUIK010000012">
    <property type="protein sequence ID" value="KAL3511192.1"/>
    <property type="molecule type" value="Genomic_DNA"/>
</dbReference>
<evidence type="ECO:0000313" key="4">
    <source>
        <dbReference type="Proteomes" id="UP001630127"/>
    </source>
</evidence>
<keyword evidence="2" id="KW-0472">Membrane</keyword>
<sequence length="136" mass="14564">MAGMRQLGRNFVFKMAASWASAARLSGGGAGAGAGAGGTRLLSTSGSNFAAGARRRPSFSSRASFATGGTPSRIRLFCTEENVSRQEAAPSLWTEIKELTVWDYVYMSFASMLVGLSICAGIDFYNFMKRRLLKKA</sequence>
<name>A0ABD2YY97_9GENT</name>
<evidence type="ECO:0000313" key="3">
    <source>
        <dbReference type="EMBL" id="KAL3511192.1"/>
    </source>
</evidence>
<feature type="transmembrane region" description="Helical" evidence="2">
    <location>
        <begin position="104"/>
        <end position="125"/>
    </location>
</feature>
<evidence type="ECO:0000256" key="2">
    <source>
        <dbReference type="SAM" id="Phobius"/>
    </source>
</evidence>
<keyword evidence="4" id="KW-1185">Reference proteome</keyword>
<dbReference type="AlphaFoldDB" id="A0ABD2YY97"/>
<reference evidence="3 4" key="1">
    <citation type="submission" date="2024-11" db="EMBL/GenBank/DDBJ databases">
        <title>A near-complete genome assembly of Cinchona calisaya.</title>
        <authorList>
            <person name="Lian D.C."/>
            <person name="Zhao X.W."/>
            <person name="Wei L."/>
        </authorList>
    </citation>
    <scope>NUCLEOTIDE SEQUENCE [LARGE SCALE GENOMIC DNA]</scope>
    <source>
        <tissue evidence="3">Nenye</tissue>
    </source>
</reference>
<feature type="region of interest" description="Disordered" evidence="1">
    <location>
        <begin position="49"/>
        <end position="69"/>
    </location>
</feature>
<protein>
    <submittedName>
        <fullName evidence="3">Uncharacterized protein</fullName>
    </submittedName>
</protein>
<keyword evidence="2" id="KW-1133">Transmembrane helix</keyword>
<keyword evidence="2" id="KW-0812">Transmembrane</keyword>